<evidence type="ECO:0000256" key="6">
    <source>
        <dbReference type="ARBA" id="ARBA00022884"/>
    </source>
</evidence>
<comment type="similarity">
    <text evidence="1">Belongs to the HicA mRNA interferase family.</text>
</comment>
<dbReference type="Pfam" id="PF07927">
    <property type="entry name" value="HicA_toxin"/>
    <property type="match status" value="1"/>
</dbReference>
<evidence type="ECO:0000256" key="7">
    <source>
        <dbReference type="ARBA" id="ARBA00023016"/>
    </source>
</evidence>
<sequence>MPKPHSSDEIIKTLTRNGFMCVAQKGSHMKFRKDGDQVLTVIVPANRKEIPHGTFRSIMRQSQLSEKDF</sequence>
<evidence type="ECO:0000313" key="9">
    <source>
        <dbReference type="Proteomes" id="UP000178099"/>
    </source>
</evidence>
<dbReference type="Gene3D" id="3.30.920.30">
    <property type="entry name" value="Hypothetical protein"/>
    <property type="match status" value="1"/>
</dbReference>
<protein>
    <recommendedName>
        <fullName evidence="10">Addiction module toxin, HicA family</fullName>
    </recommendedName>
</protein>
<keyword evidence="7" id="KW-0346">Stress response</keyword>
<dbReference type="EMBL" id="MHLN01000048">
    <property type="protein sequence ID" value="OGZ09623.1"/>
    <property type="molecule type" value="Genomic_DNA"/>
</dbReference>
<evidence type="ECO:0008006" key="10">
    <source>
        <dbReference type="Google" id="ProtNLM"/>
    </source>
</evidence>
<keyword evidence="3" id="KW-0540">Nuclease</keyword>
<accession>A0A1G2D7U1</accession>
<evidence type="ECO:0000256" key="3">
    <source>
        <dbReference type="ARBA" id="ARBA00022722"/>
    </source>
</evidence>
<reference evidence="8 9" key="1">
    <citation type="journal article" date="2016" name="Nat. Commun.">
        <title>Thousands of microbial genomes shed light on interconnected biogeochemical processes in an aquifer system.</title>
        <authorList>
            <person name="Anantharaman K."/>
            <person name="Brown C.T."/>
            <person name="Hug L.A."/>
            <person name="Sharon I."/>
            <person name="Castelle C.J."/>
            <person name="Probst A.J."/>
            <person name="Thomas B.C."/>
            <person name="Singh A."/>
            <person name="Wilkins M.J."/>
            <person name="Karaoz U."/>
            <person name="Brodie E.L."/>
            <person name="Williams K.H."/>
            <person name="Hubbard S.S."/>
            <person name="Banfield J.F."/>
        </authorList>
    </citation>
    <scope>NUCLEOTIDE SEQUENCE [LARGE SCALE GENOMIC DNA]</scope>
</reference>
<keyword evidence="6" id="KW-0694">RNA-binding</keyword>
<dbReference type="Proteomes" id="UP000178099">
    <property type="component" value="Unassembled WGS sequence"/>
</dbReference>
<evidence type="ECO:0000256" key="1">
    <source>
        <dbReference type="ARBA" id="ARBA00006620"/>
    </source>
</evidence>
<keyword evidence="2" id="KW-1277">Toxin-antitoxin system</keyword>
<gene>
    <name evidence="8" type="ORF">A3D67_00900</name>
</gene>
<keyword evidence="4" id="KW-0255">Endonuclease</keyword>
<proteinExistence type="inferred from homology"/>
<name>A0A1G2D7U1_9BACT</name>
<keyword evidence="5" id="KW-0378">Hydrolase</keyword>
<dbReference type="GO" id="GO:0004519">
    <property type="term" value="F:endonuclease activity"/>
    <property type="evidence" value="ECO:0007669"/>
    <property type="project" value="UniProtKB-KW"/>
</dbReference>
<evidence type="ECO:0000256" key="4">
    <source>
        <dbReference type="ARBA" id="ARBA00022759"/>
    </source>
</evidence>
<evidence type="ECO:0000313" key="8">
    <source>
        <dbReference type="EMBL" id="OGZ09623.1"/>
    </source>
</evidence>
<evidence type="ECO:0000256" key="2">
    <source>
        <dbReference type="ARBA" id="ARBA00022649"/>
    </source>
</evidence>
<dbReference type="SUPFAM" id="SSF54786">
    <property type="entry name" value="YcfA/nrd intein domain"/>
    <property type="match status" value="1"/>
</dbReference>
<dbReference type="InterPro" id="IPR012933">
    <property type="entry name" value="HicA_mRNA_interferase"/>
</dbReference>
<comment type="caution">
    <text evidence="8">The sequence shown here is derived from an EMBL/GenBank/DDBJ whole genome shotgun (WGS) entry which is preliminary data.</text>
</comment>
<dbReference type="AlphaFoldDB" id="A0A1G2D7U1"/>
<dbReference type="InterPro" id="IPR038570">
    <property type="entry name" value="HicA_sf"/>
</dbReference>
<dbReference type="GO" id="GO:0016787">
    <property type="term" value="F:hydrolase activity"/>
    <property type="evidence" value="ECO:0007669"/>
    <property type="project" value="UniProtKB-KW"/>
</dbReference>
<dbReference type="GO" id="GO:0003729">
    <property type="term" value="F:mRNA binding"/>
    <property type="evidence" value="ECO:0007669"/>
    <property type="project" value="InterPro"/>
</dbReference>
<evidence type="ECO:0000256" key="5">
    <source>
        <dbReference type="ARBA" id="ARBA00022801"/>
    </source>
</evidence>
<organism evidence="8 9">
    <name type="scientific">Candidatus Lloydbacteria bacterium RIFCSPHIGHO2_02_FULL_51_22</name>
    <dbReference type="NCBI Taxonomy" id="1798663"/>
    <lineage>
        <taxon>Bacteria</taxon>
        <taxon>Candidatus Lloydiibacteriota</taxon>
    </lineage>
</organism>